<dbReference type="PANTHER" id="PTHR20940:SF1">
    <property type="entry name" value="CIBOULOT, ISOFORM A"/>
    <property type="match status" value="1"/>
</dbReference>
<organism evidence="6">
    <name type="scientific">Strongyloides stercoralis</name>
    <name type="common">Threadworm</name>
    <dbReference type="NCBI Taxonomy" id="6248"/>
    <lineage>
        <taxon>Eukaryota</taxon>
        <taxon>Metazoa</taxon>
        <taxon>Ecdysozoa</taxon>
        <taxon>Nematoda</taxon>
        <taxon>Chromadorea</taxon>
        <taxon>Rhabditida</taxon>
        <taxon>Tylenchina</taxon>
        <taxon>Panagrolaimomorpha</taxon>
        <taxon>Strongyloidoidea</taxon>
        <taxon>Strongyloididae</taxon>
        <taxon>Strongyloides</taxon>
    </lineage>
</organism>
<evidence type="ECO:0000256" key="3">
    <source>
        <dbReference type="ARBA" id="ARBA00022490"/>
    </source>
</evidence>
<comment type="subcellular location">
    <subcellularLocation>
        <location evidence="1">Cytoplasm</location>
        <location evidence="1">Cytoskeleton</location>
    </subcellularLocation>
</comment>
<sequence length="149" mass="16859">MTSTYKDSPKLPVDITNDLLHGRELKHVSTEEKIVLPTADDVKTEKQHEQFVNGIEKFPKNQLHKVETADKTVLPSASDIAIEKVPTEAANFNIDKLNHVEPNVKNVLPSKEQYTREKCLKQAASFDHEKLNHVEPVVKNDVITVVDKQ</sequence>
<evidence type="ECO:0000313" key="7">
    <source>
        <dbReference type="WBParaSite" id="TCONS_00002436.p1"/>
    </source>
</evidence>
<evidence type="ECO:0000313" key="6">
    <source>
        <dbReference type="WBParaSite" id="SSTP_0001180900.1"/>
    </source>
</evidence>
<dbReference type="PANTHER" id="PTHR20940">
    <property type="entry name" value="TETRA THYMOSIN"/>
    <property type="match status" value="1"/>
</dbReference>
<evidence type="ECO:0000313" key="5">
    <source>
        <dbReference type="Proteomes" id="UP000035681"/>
    </source>
</evidence>
<proteinExistence type="inferred from homology"/>
<comment type="similarity">
    <text evidence="2">Belongs to the thymosin beta family.</text>
</comment>
<evidence type="ECO:0000256" key="1">
    <source>
        <dbReference type="ARBA" id="ARBA00004245"/>
    </source>
</evidence>
<dbReference type="InterPro" id="IPR001152">
    <property type="entry name" value="Beta-thymosin"/>
</dbReference>
<keyword evidence="5" id="KW-1185">Reference proteome</keyword>
<dbReference type="Pfam" id="PF01290">
    <property type="entry name" value="Thymosin"/>
    <property type="match status" value="3"/>
</dbReference>
<dbReference type="SMART" id="SM00152">
    <property type="entry name" value="THY"/>
    <property type="match status" value="3"/>
</dbReference>
<evidence type="ECO:0000256" key="4">
    <source>
        <dbReference type="ARBA" id="ARBA00023212"/>
    </source>
</evidence>
<dbReference type="AlphaFoldDB" id="A0A0K0EQS8"/>
<dbReference type="GO" id="GO:0005829">
    <property type="term" value="C:cytosol"/>
    <property type="evidence" value="ECO:0007669"/>
    <property type="project" value="TreeGrafter"/>
</dbReference>
<keyword evidence="4" id="KW-0206">Cytoskeleton</keyword>
<dbReference type="STRING" id="6248.A0A0K0EQS8"/>
<dbReference type="Proteomes" id="UP000035681">
    <property type="component" value="Unplaced"/>
</dbReference>
<evidence type="ECO:0000256" key="2">
    <source>
        <dbReference type="ARBA" id="ARBA00009511"/>
    </source>
</evidence>
<dbReference type="WBParaSite" id="SSTP_0001180900.1">
    <property type="protein sequence ID" value="SSTP_0001180900.1"/>
    <property type="gene ID" value="SSTP_0001180900"/>
</dbReference>
<dbReference type="GO" id="GO:0003785">
    <property type="term" value="F:actin monomer binding"/>
    <property type="evidence" value="ECO:0007669"/>
    <property type="project" value="InterPro"/>
</dbReference>
<protein>
    <submittedName>
        <fullName evidence="6 7">Thymosin beta</fullName>
    </submittedName>
</protein>
<dbReference type="GO" id="GO:0007015">
    <property type="term" value="P:actin filament organization"/>
    <property type="evidence" value="ECO:0007669"/>
    <property type="project" value="InterPro"/>
</dbReference>
<reference evidence="6" key="1">
    <citation type="submission" date="2015-08" db="UniProtKB">
        <authorList>
            <consortium name="WormBaseParasite"/>
        </authorList>
    </citation>
    <scope>IDENTIFICATION</scope>
</reference>
<name>A0A0K0EQS8_STRER</name>
<keyword evidence="3" id="KW-0963">Cytoplasm</keyword>
<dbReference type="WBParaSite" id="TCONS_00002436.p1">
    <property type="protein sequence ID" value="TCONS_00002436.p1"/>
    <property type="gene ID" value="XLOC_002285"/>
</dbReference>
<dbReference type="Gene3D" id="1.20.5.520">
    <property type="entry name" value="Single helix bin"/>
    <property type="match status" value="3"/>
</dbReference>
<dbReference type="InterPro" id="IPR038386">
    <property type="entry name" value="Beta-thymosin_sf"/>
</dbReference>
<dbReference type="GO" id="GO:0005856">
    <property type="term" value="C:cytoskeleton"/>
    <property type="evidence" value="ECO:0007669"/>
    <property type="project" value="UniProtKB-SubCell"/>
</dbReference>
<accession>A0A0K0EQS8</accession>